<dbReference type="InterPro" id="IPR031686">
    <property type="entry name" value="ATP-synth_a_Xtn"/>
</dbReference>
<dbReference type="Pfam" id="PF16886">
    <property type="entry name" value="ATP-synt_ab_Xtn"/>
    <property type="match status" value="1"/>
</dbReference>
<comment type="caution">
    <text evidence="10">The sequence shown here is derived from an EMBL/GenBank/DDBJ whole genome shotgun (WGS) entry which is preliminary data.</text>
</comment>
<evidence type="ECO:0000259" key="7">
    <source>
        <dbReference type="Pfam" id="PF00006"/>
    </source>
</evidence>
<keyword evidence="5" id="KW-1278">Translocase</keyword>
<dbReference type="PANTHER" id="PTHR43607:SF1">
    <property type="entry name" value="H(+)-TRANSPORTING TWO-SECTOR ATPASE"/>
    <property type="match status" value="1"/>
</dbReference>
<dbReference type="InterPro" id="IPR027417">
    <property type="entry name" value="P-loop_NTPase"/>
</dbReference>
<keyword evidence="3" id="KW-0547">Nucleotide-binding</keyword>
<evidence type="ECO:0000256" key="5">
    <source>
        <dbReference type="ARBA" id="ARBA00022967"/>
    </source>
</evidence>
<dbReference type="PANTHER" id="PTHR43607">
    <property type="entry name" value="V-TYPE PROTON ATPASE CATALYTIC SUBUNIT A"/>
    <property type="match status" value="1"/>
</dbReference>
<dbReference type="InterPro" id="IPR024034">
    <property type="entry name" value="ATPase_F1/V1_b/a_C"/>
</dbReference>
<sequence>MPLSLKLGPGIIGNMFDGIQRPLKKINEISYGFIDEGIGLISIDKEKQWDIDILVKVGDKLKSRDVYAEVQETNIIKHKIMVPQGVKGEVIKVKENGKYNIEENIVTLKDGENIYKLNLYQRWPVRKPRPIKNRLPLSKPLITGQRILDMFFPIAKGGTVAIPGSFGTGKTMTQHQLAKWSDADIIVYIGCGERGNEMTEVLEDFPKLVDPKTNTSLMNRTVLIANTSNMPVAAREASIYTGITIAEYYRDMGYDVAIMADSTSRITSYSQYMSMLTDWYIENISEDVIDLKNKMLKILFEENKLQEIVKLVGEDVLPDDQRLILEVARILKVGFLQQNAYHNEDTYVPKEKQYKMLKAIELLYDNAYKCVKMGIPISQR</sequence>
<dbReference type="Gene3D" id="3.40.50.300">
    <property type="entry name" value="P-loop containing nucleotide triphosphate hydrolases"/>
    <property type="match status" value="1"/>
</dbReference>
<evidence type="ECO:0000313" key="11">
    <source>
        <dbReference type="Proteomes" id="UP000198811"/>
    </source>
</evidence>
<evidence type="ECO:0000256" key="1">
    <source>
        <dbReference type="ARBA" id="ARBA00008936"/>
    </source>
</evidence>
<dbReference type="SUPFAM" id="SSF47917">
    <property type="entry name" value="C-terminal domain of alpha and beta subunits of F1 ATP synthase"/>
    <property type="match status" value="1"/>
</dbReference>
<dbReference type="Gene3D" id="2.40.50.100">
    <property type="match status" value="1"/>
</dbReference>
<dbReference type="Gene3D" id="1.10.1140.10">
    <property type="entry name" value="Bovine Mitochondrial F1-atpase, Atp Synthase Beta Chain, Chain D, domain 3"/>
    <property type="match status" value="1"/>
</dbReference>
<dbReference type="Pfam" id="PF22919">
    <property type="entry name" value="ATP-synt_VA_C"/>
    <property type="match status" value="1"/>
</dbReference>
<feature type="domain" description="ATPase F1/V1/A1 complex alpha/beta subunit nucleotide-binding" evidence="7">
    <location>
        <begin position="144"/>
        <end position="276"/>
    </location>
</feature>
<comment type="similarity">
    <text evidence="1">Belongs to the ATPase alpha/beta chains family.</text>
</comment>
<keyword evidence="2" id="KW-0813">Transport</keyword>
<accession>A0ABY0QJ16</accession>
<organism evidence="10 11">
    <name type="scientific">Clostridium cochlearium</name>
    <dbReference type="NCBI Taxonomy" id="1494"/>
    <lineage>
        <taxon>Bacteria</taxon>
        <taxon>Bacillati</taxon>
        <taxon>Bacillota</taxon>
        <taxon>Clostridia</taxon>
        <taxon>Eubacteriales</taxon>
        <taxon>Clostridiaceae</taxon>
        <taxon>Clostridium</taxon>
    </lineage>
</organism>
<evidence type="ECO:0000256" key="4">
    <source>
        <dbReference type="ARBA" id="ARBA00022840"/>
    </source>
</evidence>
<dbReference type="SUPFAM" id="SSF52540">
    <property type="entry name" value="P-loop containing nucleoside triphosphate hydrolases"/>
    <property type="match status" value="1"/>
</dbReference>
<keyword evidence="6" id="KW-0406">Ion transport</keyword>
<feature type="domain" description="ATP synthase A/B type C-terminal" evidence="9">
    <location>
        <begin position="278"/>
        <end position="376"/>
    </location>
</feature>
<protein>
    <submittedName>
        <fullName evidence="10">ATPsynthase alpha/beta subunit N-term extension</fullName>
    </submittedName>
</protein>
<evidence type="ECO:0000259" key="9">
    <source>
        <dbReference type="Pfam" id="PF22919"/>
    </source>
</evidence>
<evidence type="ECO:0000313" key="10">
    <source>
        <dbReference type="EMBL" id="SDK91781.1"/>
    </source>
</evidence>
<evidence type="ECO:0000256" key="3">
    <source>
        <dbReference type="ARBA" id="ARBA00022741"/>
    </source>
</evidence>
<dbReference type="InterPro" id="IPR000194">
    <property type="entry name" value="ATPase_F1/V1/A1_a/bsu_nucl-bd"/>
</dbReference>
<proteinExistence type="inferred from homology"/>
<feature type="domain" description="ATPsynthase alpha/beta subunit barrel-sandwich" evidence="8">
    <location>
        <begin position="42"/>
        <end position="126"/>
    </location>
</feature>
<evidence type="ECO:0000259" key="8">
    <source>
        <dbReference type="Pfam" id="PF16886"/>
    </source>
</evidence>
<dbReference type="InterPro" id="IPR022878">
    <property type="entry name" value="V-ATPase_asu"/>
</dbReference>
<dbReference type="CDD" id="cd18111">
    <property type="entry name" value="ATP-synt_V_A-type_alpha_C"/>
    <property type="match status" value="1"/>
</dbReference>
<dbReference type="Pfam" id="PF00006">
    <property type="entry name" value="ATP-synt_ab"/>
    <property type="match status" value="1"/>
</dbReference>
<keyword evidence="11" id="KW-1185">Reference proteome</keyword>
<dbReference type="EMBL" id="FNGL01000002">
    <property type="protein sequence ID" value="SDK91781.1"/>
    <property type="molecule type" value="Genomic_DNA"/>
</dbReference>
<evidence type="ECO:0000256" key="6">
    <source>
        <dbReference type="ARBA" id="ARBA00023065"/>
    </source>
</evidence>
<gene>
    <name evidence="10" type="ORF">SAMN05216497_102193</name>
</gene>
<keyword evidence="4" id="KW-0067">ATP-binding</keyword>
<evidence type="ECO:0000256" key="2">
    <source>
        <dbReference type="ARBA" id="ARBA00022448"/>
    </source>
</evidence>
<dbReference type="InterPro" id="IPR055190">
    <property type="entry name" value="ATP-synt_VA_C"/>
</dbReference>
<dbReference type="Proteomes" id="UP000198811">
    <property type="component" value="Unassembled WGS sequence"/>
</dbReference>
<name>A0ABY0QJ16_CLOCO</name>
<reference evidence="10 11" key="1">
    <citation type="submission" date="2016-10" db="EMBL/GenBank/DDBJ databases">
        <authorList>
            <person name="Varghese N."/>
            <person name="Submissions S."/>
        </authorList>
    </citation>
    <scope>NUCLEOTIDE SEQUENCE [LARGE SCALE GENOMIC DNA]</scope>
    <source>
        <strain evidence="10 11">NLAE-zl-C224</strain>
    </source>
</reference>